<feature type="region of interest" description="Disordered" evidence="1">
    <location>
        <begin position="234"/>
        <end position="286"/>
    </location>
</feature>
<feature type="compositionally biased region" description="Polar residues" evidence="1">
    <location>
        <begin position="252"/>
        <end position="267"/>
    </location>
</feature>
<evidence type="ECO:0000313" key="2">
    <source>
        <dbReference type="EMBL" id="CAH3183728.1"/>
    </source>
</evidence>
<feature type="compositionally biased region" description="Polar residues" evidence="1">
    <location>
        <begin position="155"/>
        <end position="167"/>
    </location>
</feature>
<dbReference type="PANTHER" id="PTHR33244">
    <property type="entry name" value="INTEGRASE CATALYTIC DOMAIN-CONTAINING PROTEIN-RELATED"/>
    <property type="match status" value="1"/>
</dbReference>
<feature type="region of interest" description="Disordered" evidence="1">
    <location>
        <begin position="124"/>
        <end position="172"/>
    </location>
</feature>
<keyword evidence="3" id="KW-1185">Reference proteome</keyword>
<evidence type="ECO:0000313" key="3">
    <source>
        <dbReference type="Proteomes" id="UP001159405"/>
    </source>
</evidence>
<comment type="caution">
    <text evidence="2">The sequence shown here is derived from an EMBL/GenBank/DDBJ whole genome shotgun (WGS) entry which is preliminary data.</text>
</comment>
<dbReference type="EMBL" id="CALNXK010000362">
    <property type="protein sequence ID" value="CAH3183728.1"/>
    <property type="molecule type" value="Genomic_DNA"/>
</dbReference>
<proteinExistence type="predicted"/>
<name>A0ABN8RX69_9CNID</name>
<sequence length="286" mass="32903">MILNLRGYDVEVRYIPWNKQIVADTLSRAAVPRKSSADREAGICYFGLECRSVDIEQMVTNYEANVEAERTIQTVRNLYRNNDEKYLALLDYRTSPLPDIGLSPAQLLMGRLLKNELPMMESLLTPTSNNQNEISKHLKKTKEQKKRNDDRHASKSMQKLKQGTNVRMQPETDSKLWRAATVLRQHHTPRSYVVQTEDGRNYRRNRQYLRVCPAPEQEINPELSLENRANLTVAKEESNQAAPPAVLPDPPSQEQHSQLPKESSGTPYVTRRDRQVVEPNRLDQGL</sequence>
<protein>
    <submittedName>
        <fullName evidence="2">Uncharacterized protein</fullName>
    </submittedName>
</protein>
<evidence type="ECO:0000256" key="1">
    <source>
        <dbReference type="SAM" id="MobiDB-lite"/>
    </source>
</evidence>
<feature type="compositionally biased region" description="Polar residues" evidence="1">
    <location>
        <begin position="124"/>
        <end position="133"/>
    </location>
</feature>
<reference evidence="2 3" key="1">
    <citation type="submission" date="2022-05" db="EMBL/GenBank/DDBJ databases">
        <authorList>
            <consortium name="Genoscope - CEA"/>
            <person name="William W."/>
        </authorList>
    </citation>
    <scope>NUCLEOTIDE SEQUENCE [LARGE SCALE GENOMIC DNA]</scope>
</reference>
<dbReference type="Proteomes" id="UP001159405">
    <property type="component" value="Unassembled WGS sequence"/>
</dbReference>
<dbReference type="PANTHER" id="PTHR33244:SF3">
    <property type="entry name" value="PEPTIDASE A2 DOMAIN-CONTAINING PROTEIN"/>
    <property type="match status" value="1"/>
</dbReference>
<accession>A0ABN8RX69</accession>
<organism evidence="2 3">
    <name type="scientific">Porites lobata</name>
    <dbReference type="NCBI Taxonomy" id="104759"/>
    <lineage>
        <taxon>Eukaryota</taxon>
        <taxon>Metazoa</taxon>
        <taxon>Cnidaria</taxon>
        <taxon>Anthozoa</taxon>
        <taxon>Hexacorallia</taxon>
        <taxon>Scleractinia</taxon>
        <taxon>Fungiina</taxon>
        <taxon>Poritidae</taxon>
        <taxon>Porites</taxon>
    </lineage>
</organism>
<gene>
    <name evidence="2" type="ORF">PLOB_00029079</name>
</gene>